<dbReference type="PANTHER" id="PTHR45620:SF42">
    <property type="entry name" value="G-PROTEIN COUPLED RECEPTOR SEB-2"/>
    <property type="match status" value="1"/>
</dbReference>
<reference evidence="13" key="1">
    <citation type="submission" date="2022-12" db="EMBL/GenBank/DDBJ databases">
        <title>Genome assemblies of Blomia tropicalis.</title>
        <authorList>
            <person name="Cui Y."/>
        </authorList>
    </citation>
    <scope>NUCLEOTIDE SEQUENCE</scope>
    <source>
        <tissue evidence="13">Adult mites</tissue>
    </source>
</reference>
<dbReference type="PROSITE" id="PS50261">
    <property type="entry name" value="G_PROTEIN_RECEP_F2_4"/>
    <property type="match status" value="1"/>
</dbReference>
<dbReference type="Gene3D" id="4.10.1240.10">
    <property type="entry name" value="GPCR, family 2, extracellular hormone receptor domain"/>
    <property type="match status" value="1"/>
</dbReference>
<keyword evidence="8" id="KW-0675">Receptor</keyword>
<dbReference type="Pfam" id="PF00002">
    <property type="entry name" value="7tm_2"/>
    <property type="match status" value="1"/>
</dbReference>
<accession>A0A9Q0RRH0</accession>
<dbReference type="InterPro" id="IPR017981">
    <property type="entry name" value="GPCR_2-like_7TM"/>
</dbReference>
<dbReference type="InterPro" id="IPR050332">
    <property type="entry name" value="GPCR_2"/>
</dbReference>
<comment type="caution">
    <text evidence="13">The sequence shown here is derived from an EMBL/GenBank/DDBJ whole genome shotgun (WGS) entry which is preliminary data.</text>
</comment>
<comment type="similarity">
    <text evidence="2">Belongs to the G-protein coupled receptor 2 family.</text>
</comment>
<dbReference type="Gene3D" id="1.20.1070.10">
    <property type="entry name" value="Rhodopsin 7-helix transmembrane proteins"/>
    <property type="match status" value="1"/>
</dbReference>
<dbReference type="InterPro" id="IPR000832">
    <property type="entry name" value="GPCR_2_secretin-like"/>
</dbReference>
<feature type="transmembrane region" description="Helical" evidence="10">
    <location>
        <begin position="340"/>
        <end position="360"/>
    </location>
</feature>
<feature type="transmembrane region" description="Helical" evidence="10">
    <location>
        <begin position="310"/>
        <end position="328"/>
    </location>
</feature>
<evidence type="ECO:0000256" key="1">
    <source>
        <dbReference type="ARBA" id="ARBA00004651"/>
    </source>
</evidence>
<dbReference type="GO" id="GO:0008528">
    <property type="term" value="F:G protein-coupled peptide receptor activity"/>
    <property type="evidence" value="ECO:0007669"/>
    <property type="project" value="TreeGrafter"/>
</dbReference>
<dbReference type="OMA" id="STHAYYY"/>
<proteinExistence type="inferred from homology"/>
<dbReference type="GO" id="GO:0007166">
    <property type="term" value="P:cell surface receptor signaling pathway"/>
    <property type="evidence" value="ECO:0007669"/>
    <property type="project" value="InterPro"/>
</dbReference>
<evidence type="ECO:0000256" key="5">
    <source>
        <dbReference type="ARBA" id="ARBA00022989"/>
    </source>
</evidence>
<evidence type="ECO:0000256" key="2">
    <source>
        <dbReference type="ARBA" id="ARBA00005314"/>
    </source>
</evidence>
<dbReference type="AlphaFoldDB" id="A0A9Q0RRH0"/>
<protein>
    <submittedName>
        <fullName evidence="13">Uncharacterized protein</fullName>
    </submittedName>
</protein>
<dbReference type="EMBL" id="JAPWDV010000001">
    <property type="protein sequence ID" value="KAJ6223809.1"/>
    <property type="molecule type" value="Genomic_DNA"/>
</dbReference>
<comment type="subcellular location">
    <subcellularLocation>
        <location evidence="1">Cell membrane</location>
        <topology evidence="1">Multi-pass membrane protein</topology>
    </subcellularLocation>
</comment>
<dbReference type="InterPro" id="IPR001879">
    <property type="entry name" value="GPCR_2_extracellular_dom"/>
</dbReference>
<feature type="transmembrane region" description="Helical" evidence="10">
    <location>
        <begin position="256"/>
        <end position="275"/>
    </location>
</feature>
<dbReference type="SUPFAM" id="SSF111418">
    <property type="entry name" value="Hormone receptor domain"/>
    <property type="match status" value="1"/>
</dbReference>
<evidence type="ECO:0000256" key="4">
    <source>
        <dbReference type="ARBA" id="ARBA00022692"/>
    </source>
</evidence>
<evidence type="ECO:0000259" key="12">
    <source>
        <dbReference type="PROSITE" id="PS50261"/>
    </source>
</evidence>
<evidence type="ECO:0000256" key="6">
    <source>
        <dbReference type="ARBA" id="ARBA00023040"/>
    </source>
</evidence>
<dbReference type="Proteomes" id="UP001142055">
    <property type="component" value="Chromosome 1"/>
</dbReference>
<organism evidence="13 14">
    <name type="scientific">Blomia tropicalis</name>
    <name type="common">Mite</name>
    <dbReference type="NCBI Taxonomy" id="40697"/>
    <lineage>
        <taxon>Eukaryota</taxon>
        <taxon>Metazoa</taxon>
        <taxon>Ecdysozoa</taxon>
        <taxon>Arthropoda</taxon>
        <taxon>Chelicerata</taxon>
        <taxon>Arachnida</taxon>
        <taxon>Acari</taxon>
        <taxon>Acariformes</taxon>
        <taxon>Sarcoptiformes</taxon>
        <taxon>Astigmata</taxon>
        <taxon>Glycyphagoidea</taxon>
        <taxon>Echimyopodidae</taxon>
        <taxon>Blomia</taxon>
    </lineage>
</organism>
<keyword evidence="5 10" id="KW-1133">Transmembrane helix</keyword>
<feature type="transmembrane region" description="Helical" evidence="10">
    <location>
        <begin position="224"/>
        <end position="244"/>
    </location>
</feature>
<sequence>MLILFIGLIKIIDNKLMCNNAFKMEFNDLDNFTNHMCLYCFDTMTGGSEPWNNHLDILRWNLKVTNGNRIQTSNNTIIELDYHHLKSLYNANLHEDDILLKQFSSKFYLDTFINCCDDARRCCEDMNKHEDAKGNCPMLWDGWTCWRSSPPGIAQQTCTDMTQFPFGYQPAECLRSKMTFQCNNDGTWHEIMNPYYGRWMPRTDHKQCGYLGRDARLTYSTIRLVLESISLACTTIGLILFVAYRLYTQFRLQIHVNFFLSIMLSAIMNILYEWFVPRAHLYGTNMEIKNNPKACKAFTFMFKDLNLIKYVWMLIEGFNFHHMVVFTFNDLRRYKIPIYLFGWIVPHVLMLAYMLVRFHIDDDDCWTNSIGYYEFIYITPNYLCFAINLALFINLVRVVVVKLWLSNNNLYNHYMKRHHFVKTALILMPIFGLQYFIHIIPPGDPTETCDNIQIGLLYLQLIIESAQGILVTITLCFLNKEVYSCVRKSISSMESNTILTSNTISSETSK</sequence>
<feature type="domain" description="G-protein coupled receptors family 2 profile 2" evidence="12">
    <location>
        <begin position="219"/>
        <end position="479"/>
    </location>
</feature>
<keyword evidence="7 10" id="KW-0472">Membrane</keyword>
<keyword evidence="4 10" id="KW-0812">Transmembrane</keyword>
<feature type="domain" description="G-protein coupled receptors family 2 profile 1" evidence="11">
    <location>
        <begin position="121"/>
        <end position="212"/>
    </location>
</feature>
<evidence type="ECO:0000313" key="14">
    <source>
        <dbReference type="Proteomes" id="UP001142055"/>
    </source>
</evidence>
<keyword evidence="6" id="KW-0297">G-protein coupled receptor</keyword>
<keyword evidence="3" id="KW-1003">Cell membrane</keyword>
<keyword evidence="14" id="KW-1185">Reference proteome</keyword>
<keyword evidence="9" id="KW-0807">Transducer</keyword>
<dbReference type="PANTHER" id="PTHR45620">
    <property type="entry name" value="PDF RECEPTOR-LIKE PROTEIN-RELATED"/>
    <property type="match status" value="1"/>
</dbReference>
<evidence type="ECO:0000256" key="10">
    <source>
        <dbReference type="SAM" id="Phobius"/>
    </source>
</evidence>
<feature type="transmembrane region" description="Helical" evidence="10">
    <location>
        <begin position="420"/>
        <end position="437"/>
    </location>
</feature>
<dbReference type="InterPro" id="IPR036445">
    <property type="entry name" value="GPCR_2_extracell_dom_sf"/>
</dbReference>
<evidence type="ECO:0000256" key="8">
    <source>
        <dbReference type="ARBA" id="ARBA00023170"/>
    </source>
</evidence>
<gene>
    <name evidence="13" type="ORF">RDWZM_002354</name>
</gene>
<evidence type="ECO:0000259" key="11">
    <source>
        <dbReference type="PROSITE" id="PS50227"/>
    </source>
</evidence>
<dbReference type="PROSITE" id="PS50227">
    <property type="entry name" value="G_PROTEIN_RECEP_F2_3"/>
    <property type="match status" value="1"/>
</dbReference>
<name>A0A9Q0RRH0_BLOTA</name>
<feature type="transmembrane region" description="Helical" evidence="10">
    <location>
        <begin position="457"/>
        <end position="478"/>
    </location>
</feature>
<dbReference type="GO" id="GO:0005886">
    <property type="term" value="C:plasma membrane"/>
    <property type="evidence" value="ECO:0007669"/>
    <property type="project" value="UniProtKB-SubCell"/>
</dbReference>
<evidence type="ECO:0000313" key="13">
    <source>
        <dbReference type="EMBL" id="KAJ6223809.1"/>
    </source>
</evidence>
<evidence type="ECO:0000256" key="7">
    <source>
        <dbReference type="ARBA" id="ARBA00023136"/>
    </source>
</evidence>
<evidence type="ECO:0000256" key="9">
    <source>
        <dbReference type="ARBA" id="ARBA00023224"/>
    </source>
</evidence>
<dbReference type="PRINTS" id="PR00249">
    <property type="entry name" value="GPCRSECRETIN"/>
</dbReference>
<dbReference type="GO" id="GO:0007188">
    <property type="term" value="P:adenylate cyclase-modulating G protein-coupled receptor signaling pathway"/>
    <property type="evidence" value="ECO:0007669"/>
    <property type="project" value="TreeGrafter"/>
</dbReference>
<feature type="transmembrane region" description="Helical" evidence="10">
    <location>
        <begin position="380"/>
        <end position="400"/>
    </location>
</feature>
<evidence type="ECO:0000256" key="3">
    <source>
        <dbReference type="ARBA" id="ARBA00022475"/>
    </source>
</evidence>
<dbReference type="Pfam" id="PF02793">
    <property type="entry name" value="HRM"/>
    <property type="match status" value="1"/>
</dbReference>